<dbReference type="AlphaFoldDB" id="A0A3B0SRX7"/>
<evidence type="ECO:0008006" key="3">
    <source>
        <dbReference type="Google" id="ProtNLM"/>
    </source>
</evidence>
<organism evidence="2">
    <name type="scientific">hydrothermal vent metagenome</name>
    <dbReference type="NCBI Taxonomy" id="652676"/>
    <lineage>
        <taxon>unclassified sequences</taxon>
        <taxon>metagenomes</taxon>
        <taxon>ecological metagenomes</taxon>
    </lineage>
</organism>
<keyword evidence="1" id="KW-0472">Membrane</keyword>
<protein>
    <recommendedName>
        <fullName evidence="3">Cytochrome c oxidase, subunit I</fullName>
    </recommendedName>
</protein>
<feature type="transmembrane region" description="Helical" evidence="1">
    <location>
        <begin position="170"/>
        <end position="199"/>
    </location>
</feature>
<dbReference type="Pfam" id="PF09955">
    <property type="entry name" value="DUF2189"/>
    <property type="match status" value="1"/>
</dbReference>
<evidence type="ECO:0000313" key="2">
    <source>
        <dbReference type="EMBL" id="VAV97575.1"/>
    </source>
</evidence>
<accession>A0A3B0SRX7</accession>
<keyword evidence="1" id="KW-0812">Transmembrane</keyword>
<reference evidence="2" key="1">
    <citation type="submission" date="2018-06" db="EMBL/GenBank/DDBJ databases">
        <authorList>
            <person name="Zhirakovskaya E."/>
        </authorList>
    </citation>
    <scope>NUCLEOTIDE SEQUENCE</scope>
</reference>
<keyword evidence="1" id="KW-1133">Transmembrane helix</keyword>
<feature type="transmembrane region" description="Helical" evidence="1">
    <location>
        <begin position="73"/>
        <end position="94"/>
    </location>
</feature>
<feature type="transmembrane region" description="Helical" evidence="1">
    <location>
        <begin position="123"/>
        <end position="149"/>
    </location>
</feature>
<dbReference type="InterPro" id="IPR018692">
    <property type="entry name" value="DUF2189"/>
</dbReference>
<proteinExistence type="predicted"/>
<sequence>MIKTATIEQVEPEKIQAFKPAVKKLQYSDITKAMRSGLRDFARAPQYGIAFGLAYAAFGWFLLYLLNTLEINYYVYPMATGFALLAPFVASGLYEVSHTLEDGKKLSWGGVFTSTRRAGGKDLSWMAVVTTFAYIIWLDIAVALYVIFFGLKSLAFTELVTAIMTTPSGFLFFVIGNTAGAILALIVFSLTVVSLPLLFDKHVDFVTAMITSVKVVLENPKPMLLWCAIIGVLFAISLLSMFVALIVVLPILGHSTWHLYKRAVGEKEPAGEKK</sequence>
<gene>
    <name evidence="2" type="ORF">MNBD_ALPHA08-779</name>
</gene>
<name>A0A3B0SRX7_9ZZZZ</name>
<feature type="transmembrane region" description="Helical" evidence="1">
    <location>
        <begin position="47"/>
        <end position="66"/>
    </location>
</feature>
<feature type="transmembrane region" description="Helical" evidence="1">
    <location>
        <begin position="223"/>
        <end position="252"/>
    </location>
</feature>
<dbReference type="EMBL" id="UOEC01000147">
    <property type="protein sequence ID" value="VAV97575.1"/>
    <property type="molecule type" value="Genomic_DNA"/>
</dbReference>
<evidence type="ECO:0000256" key="1">
    <source>
        <dbReference type="SAM" id="Phobius"/>
    </source>
</evidence>